<keyword evidence="5 9" id="KW-0448">Lipopolysaccharide biosynthesis</keyword>
<keyword evidence="2 9" id="KW-0997">Cell inner membrane</keyword>
<dbReference type="NCBIfam" id="TIGR02207">
    <property type="entry name" value="lipid_A_htrB"/>
    <property type="match status" value="1"/>
</dbReference>
<comment type="pathway">
    <text evidence="9">Bacterial outer membrane biogenesis; lipopolysaccharide biosynthesis.</text>
</comment>
<dbReference type="Proteomes" id="UP001169760">
    <property type="component" value="Unassembled WGS sequence"/>
</dbReference>
<dbReference type="Pfam" id="PF03279">
    <property type="entry name" value="Lip_A_acyltrans"/>
    <property type="match status" value="1"/>
</dbReference>
<dbReference type="GO" id="GO:0009103">
    <property type="term" value="P:lipopolysaccharide biosynthetic process"/>
    <property type="evidence" value="ECO:0007669"/>
    <property type="project" value="UniProtKB-UniRule"/>
</dbReference>
<comment type="subcellular location">
    <subcellularLocation>
        <location evidence="9">Cell inner membrane</location>
        <topology evidence="9">Single-pass membrane protein</topology>
    </subcellularLocation>
</comment>
<dbReference type="EMBL" id="JAUOPB010000016">
    <property type="protein sequence ID" value="MDO6424621.1"/>
    <property type="molecule type" value="Genomic_DNA"/>
</dbReference>
<dbReference type="AlphaFoldDB" id="A0AAW7XCD7"/>
<gene>
    <name evidence="9 10" type="primary">lpxL</name>
    <name evidence="10" type="ORF">Q4521_19185</name>
</gene>
<keyword evidence="6 9" id="KW-1133">Transmembrane helix</keyword>
<evidence type="ECO:0000256" key="8">
    <source>
        <dbReference type="ARBA" id="ARBA00023315"/>
    </source>
</evidence>
<dbReference type="PANTHER" id="PTHR30606">
    <property type="entry name" value="LIPID A BIOSYNTHESIS LAUROYL ACYLTRANSFERASE"/>
    <property type="match status" value="1"/>
</dbReference>
<comment type="function">
    <text evidence="9">Catalyzes the transfer of an acyl chain from an acyl-[acyl-carrier-protein] (ACP) to a Kdo(2)-lipid IV(A) to form a Kdo(2)-(acyl)-lipid IV(A).</text>
</comment>
<reference evidence="10" key="1">
    <citation type="submission" date="2023-07" db="EMBL/GenBank/DDBJ databases">
        <title>Genome content predicts the carbon catabolic preferences of heterotrophic bacteria.</title>
        <authorList>
            <person name="Gralka M."/>
        </authorList>
    </citation>
    <scope>NUCLEOTIDE SEQUENCE</scope>
    <source>
        <strain evidence="10">I3M17_2</strain>
    </source>
</reference>
<organism evidence="10 11">
    <name type="scientific">Saccharophagus degradans</name>
    <dbReference type="NCBI Taxonomy" id="86304"/>
    <lineage>
        <taxon>Bacteria</taxon>
        <taxon>Pseudomonadati</taxon>
        <taxon>Pseudomonadota</taxon>
        <taxon>Gammaproteobacteria</taxon>
        <taxon>Cellvibrionales</taxon>
        <taxon>Cellvibrionaceae</taxon>
        <taxon>Saccharophagus</taxon>
    </lineage>
</organism>
<dbReference type="GO" id="GO:0036104">
    <property type="term" value="P:Kdo2-lipid A biosynthetic process"/>
    <property type="evidence" value="ECO:0007669"/>
    <property type="project" value="UniProtKB-UniRule"/>
</dbReference>
<feature type="short sequence motif" description="HXXXXD motif" evidence="9">
    <location>
        <begin position="134"/>
        <end position="139"/>
    </location>
</feature>
<evidence type="ECO:0000256" key="3">
    <source>
        <dbReference type="ARBA" id="ARBA00022679"/>
    </source>
</evidence>
<keyword evidence="3 9" id="KW-0808">Transferase</keyword>
<evidence type="ECO:0000256" key="1">
    <source>
        <dbReference type="ARBA" id="ARBA00022475"/>
    </source>
</evidence>
<dbReference type="InterPro" id="IPR011920">
    <property type="entry name" value="Lipid_A_LpxL_LpxP"/>
</dbReference>
<accession>A0AAW7XCD7</accession>
<evidence type="ECO:0000256" key="9">
    <source>
        <dbReference type="HAMAP-Rule" id="MF_01942"/>
    </source>
</evidence>
<dbReference type="PANTHER" id="PTHR30606:SF9">
    <property type="entry name" value="LIPID A BIOSYNTHESIS LAUROYLTRANSFERASE"/>
    <property type="match status" value="1"/>
</dbReference>
<comment type="caution">
    <text evidence="10">The sequence shown here is derived from an EMBL/GenBank/DDBJ whole genome shotgun (WGS) entry which is preliminary data.</text>
</comment>
<evidence type="ECO:0000256" key="2">
    <source>
        <dbReference type="ARBA" id="ARBA00022519"/>
    </source>
</evidence>
<feature type="transmembrane region" description="Helical" evidence="9">
    <location>
        <begin position="18"/>
        <end position="38"/>
    </location>
</feature>
<evidence type="ECO:0000256" key="4">
    <source>
        <dbReference type="ARBA" id="ARBA00022692"/>
    </source>
</evidence>
<name>A0AAW7XCD7_9GAMM</name>
<dbReference type="GO" id="GO:0008913">
    <property type="term" value="F:Kdo2-lipid IVA acyltransferase activity"/>
    <property type="evidence" value="ECO:0007669"/>
    <property type="project" value="UniProtKB-EC"/>
</dbReference>
<evidence type="ECO:0000256" key="7">
    <source>
        <dbReference type="ARBA" id="ARBA00023136"/>
    </source>
</evidence>
<keyword evidence="1 9" id="KW-1003">Cell membrane</keyword>
<proteinExistence type="inferred from homology"/>
<dbReference type="CDD" id="cd07984">
    <property type="entry name" value="LPLAT_LABLAT-like"/>
    <property type="match status" value="1"/>
</dbReference>
<evidence type="ECO:0000256" key="5">
    <source>
        <dbReference type="ARBA" id="ARBA00022985"/>
    </source>
</evidence>
<dbReference type="EC" id="2.3.1.241" evidence="9"/>
<keyword evidence="7 9" id="KW-0472">Membrane</keyword>
<evidence type="ECO:0000313" key="10">
    <source>
        <dbReference type="EMBL" id="MDO6424621.1"/>
    </source>
</evidence>
<dbReference type="HAMAP" id="MF_01942">
    <property type="entry name" value="Lipid_A_LpxL_LpxP"/>
    <property type="match status" value="1"/>
</dbReference>
<dbReference type="GO" id="GO:0009245">
    <property type="term" value="P:lipid A biosynthetic process"/>
    <property type="evidence" value="ECO:0007669"/>
    <property type="project" value="InterPro"/>
</dbReference>
<evidence type="ECO:0000313" key="11">
    <source>
        <dbReference type="Proteomes" id="UP001169760"/>
    </source>
</evidence>
<dbReference type="RefSeq" id="WP_303493859.1">
    <property type="nucleotide sequence ID" value="NZ_JAUOPB010000016.1"/>
</dbReference>
<comment type="catalytic activity">
    <reaction evidence="9">
        <text>an alpha-Kdo-(2-&gt;4)-alpha-Kdo-(2-&gt;6)-lipid IVA + a fatty acyl-[ACP] = an alpha-Kdo-(2-&gt;4)-alpha-Kdo-(2-&gt;6)-(acyl)-lipid IVA + holo-[ACP]</text>
        <dbReference type="Rhea" id="RHEA:69396"/>
        <dbReference type="Rhea" id="RHEA-COMP:9685"/>
        <dbReference type="Rhea" id="RHEA-COMP:14125"/>
        <dbReference type="ChEBI" id="CHEBI:64479"/>
        <dbReference type="ChEBI" id="CHEBI:138651"/>
        <dbReference type="ChEBI" id="CHEBI:176429"/>
        <dbReference type="ChEBI" id="CHEBI:176430"/>
        <dbReference type="EC" id="2.3.1.241"/>
    </reaction>
</comment>
<protein>
    <recommendedName>
        <fullName evidence="9">Lipid A biosynthesis acyltransferase</fullName>
        <ecNumber evidence="9">2.3.1.241</ecNumber>
    </recommendedName>
    <alternativeName>
        <fullName evidence="9">Kdo(2)-lipid IV(A) acyltransferase</fullName>
    </alternativeName>
</protein>
<comment type="pathway">
    <text evidence="9">Glycolipid biosynthesis; KDO(2)-lipid A biosynthesis; KDO(2)-lipid A from CMP-3-deoxy-D-manno-octulosonate and lipid IV(A): step 3/4.</text>
</comment>
<dbReference type="GO" id="GO:0005886">
    <property type="term" value="C:plasma membrane"/>
    <property type="evidence" value="ECO:0007669"/>
    <property type="project" value="UniProtKB-SubCell"/>
</dbReference>
<keyword evidence="8 9" id="KW-0012">Acyltransferase</keyword>
<comment type="similarity">
    <text evidence="9">Belongs to the LpxL/LpxM/LpxP family.</text>
</comment>
<evidence type="ECO:0000256" key="6">
    <source>
        <dbReference type="ARBA" id="ARBA00022989"/>
    </source>
</evidence>
<sequence length="330" mass="38765">MSQSEADSLKAPLHPKHWPTWCVFGLWWLLVVLLPLPIQMWLGGKLGRLAARLSERRARITRKNLELCFPEKTEQEREALFWESMESAGKGFFESGMAWFGPQWRLRRWYTIEGLEHLQAAHDEGKGVLLLGIHFTTIEICAAFINQSYSIDGFYRPHKNPVYEYVQRWGRVRHNPFSHTIPRSDVRGIIRNLRNKRAINYAPDQDYGKKHSVFAPFFGIPAATVTAPSQLIRVGKAKAIPYVTGRHSDDSGYYIRFYPPMDELGQGDEQADAELINAFVEREVRRNPGQYLWSHRRFKTRPDGEKDFYRVEHMPWKQRRLKQEQQRKRK</sequence>
<dbReference type="InterPro" id="IPR004960">
    <property type="entry name" value="LipA_acyltrans"/>
</dbReference>
<dbReference type="PIRSF" id="PIRSF026649">
    <property type="entry name" value="MsbB"/>
    <property type="match status" value="1"/>
</dbReference>
<keyword evidence="4 9" id="KW-0812">Transmembrane</keyword>